<evidence type="ECO:0008006" key="3">
    <source>
        <dbReference type="Google" id="ProtNLM"/>
    </source>
</evidence>
<dbReference type="Proteomes" id="UP000183585">
    <property type="component" value="Unassembled WGS sequence"/>
</dbReference>
<protein>
    <recommendedName>
        <fullName evidence="3">Glycosyltransferase family 1 protein</fullName>
    </recommendedName>
</protein>
<evidence type="ECO:0000313" key="2">
    <source>
        <dbReference type="Proteomes" id="UP000183585"/>
    </source>
</evidence>
<proteinExistence type="predicted"/>
<accession>A0A1C5AE98</accession>
<evidence type="ECO:0000313" key="1">
    <source>
        <dbReference type="EMBL" id="SCF43401.1"/>
    </source>
</evidence>
<dbReference type="AlphaFoldDB" id="A0A1C5AE98"/>
<sequence>MTGPRILISGNFHWQAGFSHTVEGYVRAAGAAGCEVRVSGPLSRMDDQVPGLLPVEPDLGWGTHLVVMFEARQFLTPEQIELATRTFPRSRRLVVDFDLHWADEQPELGVDGTAGKYTAESWRSLYSELSDVMLQPKLTGKMAPGAEFFSCIGMPETVCHPLTLGRQRDYDLQYIGSNWWRWEPLTALVEAAVTLRPVPRMRVCGRFWDGATSPGFEDATTSVPGWLAEHGVELCPPVAFGQVIPEMGRSLISPVLVRPLVAGTGLLTPRMFETLASGALPALSADAEFLAEVYGDECAPLLLGDDPATTLARLTTDFERHARIVGRIQDRVREEYGYPRVLRNLLAFFG</sequence>
<name>A0A1C5AE98_9ACTN</name>
<dbReference type="EMBL" id="FMCT01000012">
    <property type="protein sequence ID" value="SCF43401.1"/>
    <property type="molecule type" value="Genomic_DNA"/>
</dbReference>
<dbReference type="RefSeq" id="WP_141723968.1">
    <property type="nucleotide sequence ID" value="NZ_FMCT01000012.1"/>
</dbReference>
<keyword evidence="2" id="KW-1185">Reference proteome</keyword>
<gene>
    <name evidence="1" type="ORF">GA0070563_112232</name>
</gene>
<organism evidence="1 2">
    <name type="scientific">Micromonospora carbonacea</name>
    <dbReference type="NCBI Taxonomy" id="47853"/>
    <lineage>
        <taxon>Bacteria</taxon>
        <taxon>Bacillati</taxon>
        <taxon>Actinomycetota</taxon>
        <taxon>Actinomycetes</taxon>
        <taxon>Micromonosporales</taxon>
        <taxon>Micromonosporaceae</taxon>
        <taxon>Micromonospora</taxon>
    </lineage>
</organism>
<reference evidence="2" key="1">
    <citation type="submission" date="2016-06" db="EMBL/GenBank/DDBJ databases">
        <authorList>
            <person name="Varghese N."/>
            <person name="Submissions Spin"/>
        </authorList>
    </citation>
    <scope>NUCLEOTIDE SEQUENCE [LARGE SCALE GENOMIC DNA]</scope>
    <source>
        <strain evidence="2">DSM 43168</strain>
    </source>
</reference>